<evidence type="ECO:0000256" key="1">
    <source>
        <dbReference type="SAM" id="Phobius"/>
    </source>
</evidence>
<proteinExistence type="predicted"/>
<accession>A0A0G0VEZ0</accession>
<evidence type="ECO:0000313" key="3">
    <source>
        <dbReference type="Proteomes" id="UP000034746"/>
    </source>
</evidence>
<feature type="transmembrane region" description="Helical" evidence="1">
    <location>
        <begin position="48"/>
        <end position="71"/>
    </location>
</feature>
<keyword evidence="1" id="KW-0472">Membrane</keyword>
<dbReference type="EMBL" id="LCAU01000004">
    <property type="protein sequence ID" value="KKR98216.1"/>
    <property type="molecule type" value="Genomic_DNA"/>
</dbReference>
<reference evidence="2 3" key="1">
    <citation type="journal article" date="2015" name="Nature">
        <title>rRNA introns, odd ribosomes, and small enigmatic genomes across a large radiation of phyla.</title>
        <authorList>
            <person name="Brown C.T."/>
            <person name="Hug L.A."/>
            <person name="Thomas B.C."/>
            <person name="Sharon I."/>
            <person name="Castelle C.J."/>
            <person name="Singh A."/>
            <person name="Wilkins M.J."/>
            <person name="Williams K.H."/>
            <person name="Banfield J.F."/>
        </authorList>
    </citation>
    <scope>NUCLEOTIDE SEQUENCE [LARGE SCALE GENOMIC DNA]</scope>
</reference>
<evidence type="ECO:0000313" key="2">
    <source>
        <dbReference type="EMBL" id="KKR98216.1"/>
    </source>
</evidence>
<gene>
    <name evidence="2" type="ORF">UU48_C0004G0009</name>
</gene>
<protein>
    <submittedName>
        <fullName evidence="2">Uncharacterized protein</fullName>
    </submittedName>
</protein>
<dbReference type="AlphaFoldDB" id="A0A0G0VEZ0"/>
<organism evidence="2 3">
    <name type="scientific">Candidatus Uhrbacteria bacterium GW2011_GWF2_41_16</name>
    <dbReference type="NCBI Taxonomy" id="1618997"/>
    <lineage>
        <taxon>Bacteria</taxon>
        <taxon>Candidatus Uhriibacteriota</taxon>
    </lineage>
</organism>
<comment type="caution">
    <text evidence="2">The sequence shown here is derived from an EMBL/GenBank/DDBJ whole genome shotgun (WGS) entry which is preliminary data.</text>
</comment>
<keyword evidence="1" id="KW-0812">Transmembrane</keyword>
<dbReference type="Proteomes" id="UP000034746">
    <property type="component" value="Unassembled WGS sequence"/>
</dbReference>
<keyword evidence="1" id="KW-1133">Transmembrane helix</keyword>
<sequence length="79" mass="9072">MQNLKKRMKTNPPKTIEEFVVSTIAIESRCTETLLFPPPQTCPRAIQIATMVASWHIMTVIFVVMGILAFFKLTFEKKE</sequence>
<name>A0A0G0VEZ0_9BACT</name>